<evidence type="ECO:0000313" key="5">
    <source>
        <dbReference type="EMBL" id="VBB17597.1"/>
    </source>
</evidence>
<evidence type="ECO:0000256" key="1">
    <source>
        <dbReference type="ARBA" id="ARBA00023125"/>
    </source>
</evidence>
<dbReference type="PANTHER" id="PTHR36172:SF1">
    <property type="entry name" value="RESOLVASE-RELATED"/>
    <property type="match status" value="1"/>
</dbReference>
<dbReference type="GO" id="GO:0003677">
    <property type="term" value="F:DNA binding"/>
    <property type="evidence" value="ECO:0007669"/>
    <property type="project" value="UniProtKB-KW"/>
</dbReference>
<keyword evidence="6" id="KW-1185">Reference proteome</keyword>
<keyword evidence="2" id="KW-0233">DNA recombination</keyword>
<dbReference type="SUPFAM" id="SSF53041">
    <property type="entry name" value="Resolvase-like"/>
    <property type="match status" value="1"/>
</dbReference>
<organism evidence="5 6">
    <name type="scientific">Yasminevirus sp. GU-2018</name>
    <dbReference type="NCBI Taxonomy" id="2420051"/>
    <lineage>
        <taxon>Viruses</taxon>
        <taxon>Varidnaviria</taxon>
        <taxon>Bamfordvirae</taxon>
        <taxon>Nucleocytoviricota</taxon>
        <taxon>Megaviricetes</taxon>
        <taxon>Imitervirales</taxon>
        <taxon>Mimiviridae</taxon>
        <taxon>Klosneuvirinae</taxon>
        <taxon>Yasminevirus</taxon>
        <taxon>Yasminevirus saudimassiliense</taxon>
    </lineage>
</organism>
<dbReference type="SMART" id="SM00857">
    <property type="entry name" value="Resolvase"/>
    <property type="match status" value="1"/>
</dbReference>
<feature type="compositionally biased region" description="Acidic residues" evidence="3">
    <location>
        <begin position="196"/>
        <end position="213"/>
    </location>
</feature>
<dbReference type="InterPro" id="IPR051491">
    <property type="entry name" value="Recombinase/Transposase-rel"/>
</dbReference>
<feature type="compositionally biased region" description="Basic and acidic residues" evidence="3">
    <location>
        <begin position="247"/>
        <end position="262"/>
    </location>
</feature>
<evidence type="ECO:0000256" key="3">
    <source>
        <dbReference type="SAM" id="MobiDB-lite"/>
    </source>
</evidence>
<proteinExistence type="predicted"/>
<dbReference type="NCBIfam" id="NF033518">
    <property type="entry name" value="transpos_IS607"/>
    <property type="match status" value="1"/>
</dbReference>
<gene>
    <name evidence="5" type="ORF">YASMINEVIRUS_60</name>
</gene>
<dbReference type="InterPro" id="IPR048046">
    <property type="entry name" value="Transpos_IS607"/>
</dbReference>
<dbReference type="InterPro" id="IPR006119">
    <property type="entry name" value="Resolv_N"/>
</dbReference>
<dbReference type="PANTHER" id="PTHR36172">
    <property type="match status" value="1"/>
</dbReference>
<evidence type="ECO:0000256" key="2">
    <source>
        <dbReference type="ARBA" id="ARBA00023172"/>
    </source>
</evidence>
<feature type="region of interest" description="Disordered" evidence="3">
    <location>
        <begin position="186"/>
        <end position="268"/>
    </location>
</feature>
<accession>A0A5K0U796</accession>
<sequence length="268" mass="30878">MYVTTPVAKKYYSVSSDTLRRWADSGKIDFILTKGNHRRYFVPDTVQENEKDGNGDNPVSTKYIYARVSSSKQKSDLQHQLSFLSKLFPDHSQLSDIGSGLNFRRKGLKTLLDKLFKNELSEVVVASKDRLARFGFELIEDIFTRFNAKIIVVNSSEHKQFEEELSEDILSIITFFTAKYSGHRKYNSRKTTEAESNTESEELSDREDNESVESDNREDKDESSVTDEEQSEKTVVRPKKGRPKKQQTTDRKVVVKRTEPKIKKISKA</sequence>
<reference evidence="5 6" key="1">
    <citation type="submission" date="2018-10" db="EMBL/GenBank/DDBJ databases">
        <authorList>
            <consortium name="IHU Genomes"/>
        </authorList>
    </citation>
    <scope>NUCLEOTIDE SEQUENCE [LARGE SCALE GENOMIC DNA]</scope>
    <source>
        <strain evidence="5 6">A1</strain>
    </source>
</reference>
<keyword evidence="1" id="KW-0238">DNA-binding</keyword>
<dbReference type="Proteomes" id="UP000594342">
    <property type="component" value="Unassembled WGS sequence"/>
</dbReference>
<name>A0A5K0U796_9VIRU</name>
<evidence type="ECO:0000313" key="6">
    <source>
        <dbReference type="Proteomes" id="UP000594342"/>
    </source>
</evidence>
<feature type="domain" description="Resolvase/invertase-type recombinase catalytic" evidence="4">
    <location>
        <begin position="61"/>
        <end position="202"/>
    </location>
</feature>
<dbReference type="EMBL" id="UPSH01000001">
    <property type="protein sequence ID" value="VBB17597.1"/>
    <property type="molecule type" value="Genomic_DNA"/>
</dbReference>
<dbReference type="GO" id="GO:0000150">
    <property type="term" value="F:DNA strand exchange activity"/>
    <property type="evidence" value="ECO:0007669"/>
    <property type="project" value="InterPro"/>
</dbReference>
<dbReference type="Gene3D" id="3.40.50.1390">
    <property type="entry name" value="Resolvase, N-terminal catalytic domain"/>
    <property type="match status" value="1"/>
</dbReference>
<feature type="compositionally biased region" description="Basic residues" evidence="3">
    <location>
        <begin position="236"/>
        <end position="245"/>
    </location>
</feature>
<dbReference type="InterPro" id="IPR036162">
    <property type="entry name" value="Resolvase-like_N_sf"/>
</dbReference>
<evidence type="ECO:0000259" key="4">
    <source>
        <dbReference type="PROSITE" id="PS51736"/>
    </source>
</evidence>
<dbReference type="Gene3D" id="1.10.287.2170">
    <property type="match status" value="1"/>
</dbReference>
<comment type="caution">
    <text evidence="5">The sequence shown here is derived from an EMBL/GenBank/DDBJ whole genome shotgun (WGS) entry which is preliminary data.</text>
</comment>
<dbReference type="PROSITE" id="PS51736">
    <property type="entry name" value="RECOMBINASES_3"/>
    <property type="match status" value="1"/>
</dbReference>
<dbReference type="Pfam" id="PF00239">
    <property type="entry name" value="Resolvase"/>
    <property type="match status" value="1"/>
</dbReference>
<feature type="compositionally biased region" description="Basic and acidic residues" evidence="3">
    <location>
        <begin position="214"/>
        <end position="223"/>
    </location>
</feature>
<protein>
    <submittedName>
        <fullName evidence="5">Putative resolvase</fullName>
    </submittedName>
</protein>